<dbReference type="EMBL" id="LCKF01000010">
    <property type="protein sequence ID" value="KKT91574.1"/>
    <property type="molecule type" value="Genomic_DNA"/>
</dbReference>
<evidence type="ECO:0000256" key="1">
    <source>
        <dbReference type="ARBA" id="ARBA00010169"/>
    </source>
</evidence>
<comment type="similarity">
    <text evidence="1">Belongs to the CutA family.</text>
</comment>
<evidence type="ECO:0000313" key="2">
    <source>
        <dbReference type="EMBL" id="KKT91574.1"/>
    </source>
</evidence>
<dbReference type="PANTHER" id="PTHR23419:SF8">
    <property type="entry name" value="FI09726P"/>
    <property type="match status" value="1"/>
</dbReference>
<accession>A0A0G1P5A6</accession>
<organism evidence="2 3">
    <name type="scientific">Candidatus Jorgensenbacteria bacterium GW2011_GWA2_45_13</name>
    <dbReference type="NCBI Taxonomy" id="1618662"/>
    <lineage>
        <taxon>Bacteria</taxon>
        <taxon>Candidatus Joergenseniibacteriota</taxon>
    </lineage>
</organism>
<dbReference type="GO" id="GO:0010038">
    <property type="term" value="P:response to metal ion"/>
    <property type="evidence" value="ECO:0007669"/>
    <property type="project" value="InterPro"/>
</dbReference>
<dbReference type="PANTHER" id="PTHR23419">
    <property type="entry name" value="DIVALENT CATION TOLERANCE CUTA-RELATED"/>
    <property type="match status" value="1"/>
</dbReference>
<dbReference type="Proteomes" id="UP000033966">
    <property type="component" value="Unassembled WGS sequence"/>
</dbReference>
<evidence type="ECO:0000313" key="3">
    <source>
        <dbReference type="Proteomes" id="UP000033966"/>
    </source>
</evidence>
<name>A0A0G1P5A6_9BACT</name>
<dbReference type="InterPro" id="IPR004323">
    <property type="entry name" value="Ion_tolerance_CutA"/>
</dbReference>
<dbReference type="InterPro" id="IPR015867">
    <property type="entry name" value="N-reg_PII/ATP_PRibTrfase_C"/>
</dbReference>
<gene>
    <name evidence="2" type="ORF">UW92_C0010G0003</name>
</gene>
<dbReference type="Gene3D" id="3.30.70.120">
    <property type="match status" value="1"/>
</dbReference>
<dbReference type="SUPFAM" id="SSF54913">
    <property type="entry name" value="GlnB-like"/>
    <property type="match status" value="1"/>
</dbReference>
<protein>
    <submittedName>
        <fullName evidence="2">Periplasmic divalent cation tolerance protein CutA</fullName>
    </submittedName>
</protein>
<dbReference type="InterPro" id="IPR011322">
    <property type="entry name" value="N-reg_PII-like_a/b"/>
</dbReference>
<proteinExistence type="inferred from homology"/>
<reference evidence="2 3" key="1">
    <citation type="journal article" date="2015" name="Nature">
        <title>rRNA introns, odd ribosomes, and small enigmatic genomes across a large radiation of phyla.</title>
        <authorList>
            <person name="Brown C.T."/>
            <person name="Hug L.A."/>
            <person name="Thomas B.C."/>
            <person name="Sharon I."/>
            <person name="Castelle C.J."/>
            <person name="Singh A."/>
            <person name="Wilkins M.J."/>
            <person name="Williams K.H."/>
            <person name="Banfield J.F."/>
        </authorList>
    </citation>
    <scope>NUCLEOTIDE SEQUENCE [LARGE SCALE GENOMIC DNA]</scope>
</reference>
<comment type="caution">
    <text evidence="2">The sequence shown here is derived from an EMBL/GenBank/DDBJ whole genome shotgun (WGS) entry which is preliminary data.</text>
</comment>
<dbReference type="Pfam" id="PF03091">
    <property type="entry name" value="CutA1"/>
    <property type="match status" value="1"/>
</dbReference>
<dbReference type="AlphaFoldDB" id="A0A0G1P5A6"/>
<sequence length="127" mass="15018">MLRIFSRSEKTIKFLLLRKVDIKRTHMVFIYTTCSDEARARELAGKMVSDKLAVCVNIWRIGSIYRWEGELREEKEVAILIQTNESKVQQIEDCVLQNHAYSVPFAGVVDIRRVNREYKEWMSEIIH</sequence>
<dbReference type="GO" id="GO:0005507">
    <property type="term" value="F:copper ion binding"/>
    <property type="evidence" value="ECO:0007669"/>
    <property type="project" value="TreeGrafter"/>
</dbReference>